<name>A0A366B557_9FLAO</name>
<sequence>MKFYKKIVFFFLIVATLEVYAQNTLDNLGLTSATPAAGAYSLRKLSSSYAGSAVQVRRSTDNTTQDIGFDGNGDLNTAALLTFVGANNGFVTIWYDQSGNARNLIKTDYNLQPQIVFNGAFKYIGTKVAIDFSGNKGLVYSGSLILASITSVIRSESTSWPSYHTILEGSPRIGGILETGGTTFHSNVYPLAIWKNGISKTTAESLTPVNEGMVLSISSRTDNLNKIFIGNYDGGGSGGSILESEAIGFSTLNANNIRESIECNQGTYFGISMTLCATAILKNPASSIQNTCMGATAIPLTVQASGKNITYQWYSNSSPSATGGTLINGAITNTFTPPTSVSGTTYYYVVVSDLQGTTITSGISGAIIVENLTAITVTPSAVSINSGDSITLTASGASTYLWGTGITTPLDQVASCKLAVGLRLLRTEYTGPAVRLRRASDNVEADFGFTLTDLNTAAISSWLGMSAGYCVKLYDQSGNGNDMVPPSVNAQPLYVYNGLNAKPILRFNTAQSIKNNINFTPPYTVVYGAKQTGPSRGRVLNANNNWLLGWWNGSKSQAHYDGWVSRDGNTTADNNAYVYTATGTGSASRIFENGISKTLNTNGGLNGPNGLRINESEPSDADVADIFVFNSVLSDNNREKIEQSTASYYGIYGQPMVPGQTFTVTPTETTTYQVTGYSANEGCSVSSSVTVTVLKNPNLGNFNSQIKTYFDGSYTISPPSTSSTDAISYASSNTAVATIIGTTVTIVGAGSTTITATQAANSTHYGDSISATLTVNAVSVLTKNGQVSTTDFNYVNKNGAIRSDFGVNKNGLSIQTKSYDLLTGLVMNLDAGNLASYLGTGTTWTDLSGLGNNGILVNNPVYNSSNGGNLVFNGSNTYVDAPLTKTASCTFSVWTKSTSASNMLFNAGNDGSGPDLFFYGGVLSWNTWDSSNNPFGNIPATAANGNWHNYVVVNDAVSNTARLYYDGVLYGTAGYRNASANTKLYIGGSNGGWQWNGAIGNFQVYNRILSPAEIIQNFNNLKTRYGL</sequence>
<keyword evidence="1 3" id="KW-0732">Signal</keyword>
<dbReference type="Gene3D" id="2.60.40.2700">
    <property type="match status" value="1"/>
</dbReference>
<evidence type="ECO:0000256" key="2">
    <source>
        <dbReference type="ARBA" id="ARBA00023157"/>
    </source>
</evidence>
<dbReference type="SUPFAM" id="SSF49899">
    <property type="entry name" value="Concanavalin A-like lectins/glucanases"/>
    <property type="match status" value="2"/>
</dbReference>
<dbReference type="InterPro" id="IPR008964">
    <property type="entry name" value="Invasin/intimin_cell_adhesion"/>
</dbReference>
<gene>
    <name evidence="5" type="ORF">DR980_02430</name>
</gene>
<accession>A0A366B557</accession>
<evidence type="ECO:0000256" key="3">
    <source>
        <dbReference type="SAM" id="SignalP"/>
    </source>
</evidence>
<feature type="domain" description="LamG-like jellyroll fold" evidence="4">
    <location>
        <begin position="887"/>
        <end position="1012"/>
    </location>
</feature>
<feature type="signal peptide" evidence="3">
    <location>
        <begin position="1"/>
        <end position="21"/>
    </location>
</feature>
<dbReference type="SUPFAM" id="SSF49373">
    <property type="entry name" value="Invasin/intimin cell-adhesion fragments"/>
    <property type="match status" value="1"/>
</dbReference>
<dbReference type="AlphaFoldDB" id="A0A366B557"/>
<evidence type="ECO:0000259" key="4">
    <source>
        <dbReference type="SMART" id="SM00560"/>
    </source>
</evidence>
<dbReference type="InterPro" id="IPR013320">
    <property type="entry name" value="ConA-like_dom_sf"/>
</dbReference>
<keyword evidence="6" id="KW-1185">Reference proteome</keyword>
<evidence type="ECO:0000313" key="5">
    <source>
        <dbReference type="EMBL" id="RBN51297.1"/>
    </source>
</evidence>
<dbReference type="Gene3D" id="2.60.40.1080">
    <property type="match status" value="1"/>
</dbReference>
<proteinExistence type="predicted"/>
<evidence type="ECO:0000313" key="6">
    <source>
        <dbReference type="Proteomes" id="UP000253676"/>
    </source>
</evidence>
<dbReference type="GO" id="GO:0004553">
    <property type="term" value="F:hydrolase activity, hydrolyzing O-glycosyl compounds"/>
    <property type="evidence" value="ECO:0007669"/>
    <property type="project" value="UniProtKB-ARBA"/>
</dbReference>
<organism evidence="5 6">
    <name type="scientific">Flavobacterium psychrolimnae</name>
    <dbReference type="NCBI Taxonomy" id="249351"/>
    <lineage>
        <taxon>Bacteria</taxon>
        <taxon>Pseudomonadati</taxon>
        <taxon>Bacteroidota</taxon>
        <taxon>Flavobacteriia</taxon>
        <taxon>Flavobacteriales</taxon>
        <taxon>Flavobacteriaceae</taxon>
        <taxon>Flavobacterium</taxon>
    </lineage>
</organism>
<dbReference type="InterPro" id="IPR044023">
    <property type="entry name" value="Ig_7"/>
</dbReference>
<reference evidence="5 6" key="1">
    <citation type="submission" date="2018-07" db="EMBL/GenBank/DDBJ databases">
        <title>Complete genome sequence of Flavobacterium psychrolimnae LMG 22018.</title>
        <authorList>
            <person name="Kim D.-U."/>
        </authorList>
    </citation>
    <scope>NUCLEOTIDE SEQUENCE [LARGE SCALE GENOMIC DNA]</scope>
    <source>
        <strain evidence="5 6">LMG 22018</strain>
    </source>
</reference>
<feature type="chain" id="PRO_5017024672" description="LamG-like jellyroll fold domain-containing protein" evidence="3">
    <location>
        <begin position="22"/>
        <end position="1027"/>
    </location>
</feature>
<protein>
    <recommendedName>
        <fullName evidence="4">LamG-like jellyroll fold domain-containing protein</fullName>
    </recommendedName>
</protein>
<dbReference type="OrthoDB" id="9145816at2"/>
<dbReference type="Proteomes" id="UP000253676">
    <property type="component" value="Unassembled WGS sequence"/>
</dbReference>
<evidence type="ECO:0000256" key="1">
    <source>
        <dbReference type="ARBA" id="ARBA00022729"/>
    </source>
</evidence>
<keyword evidence="2" id="KW-1015">Disulfide bond</keyword>
<dbReference type="Pfam" id="PF19081">
    <property type="entry name" value="Ig_7"/>
    <property type="match status" value="1"/>
</dbReference>
<dbReference type="Gene3D" id="2.60.120.200">
    <property type="match status" value="3"/>
</dbReference>
<dbReference type="RefSeq" id="WP_113633680.1">
    <property type="nucleotide sequence ID" value="NZ_QNUX01000002.1"/>
</dbReference>
<dbReference type="SMART" id="SM00560">
    <property type="entry name" value="LamGL"/>
    <property type="match status" value="1"/>
</dbReference>
<comment type="caution">
    <text evidence="5">The sequence shown here is derived from an EMBL/GenBank/DDBJ whole genome shotgun (WGS) entry which is preliminary data.</text>
</comment>
<dbReference type="EMBL" id="QNUX01000002">
    <property type="protein sequence ID" value="RBN51297.1"/>
    <property type="molecule type" value="Genomic_DNA"/>
</dbReference>
<dbReference type="GO" id="GO:0005975">
    <property type="term" value="P:carbohydrate metabolic process"/>
    <property type="evidence" value="ECO:0007669"/>
    <property type="project" value="UniProtKB-ARBA"/>
</dbReference>
<dbReference type="InterPro" id="IPR006558">
    <property type="entry name" value="LamG-like"/>
</dbReference>